<dbReference type="SUPFAM" id="SSF109604">
    <property type="entry name" value="HD-domain/PDEase-like"/>
    <property type="match status" value="1"/>
</dbReference>
<keyword evidence="12" id="KW-1185">Reference proteome</keyword>
<dbReference type="RefSeq" id="WP_282593195.1">
    <property type="nucleotide sequence ID" value="NZ_JAPAAF010000043.1"/>
</dbReference>
<sequence>MDIVDRAKLFVIDFFENHHDRKLVFHTLGHTMTVVKQAALIGENEQLSDTELQAVLVAAWFHDTGYLILQENHEDASINIAQSFFEKNAVPEDFARHVVQCIEATRRETVPETLAEKVILDADISHVGHENFISISKKLRKERSLCQDCTIPQKDYWQETLEFLQGLRFYTQFAVDHFHPVKEQNVEKVKKILADLLEKANKSTTDSRERSTAKGIESMFRLTANNQMRLTSIADKKANILISINSILISVSAAVASRHPFFEGELVPAVVVLFVSSLASLVFAILSCRPKLSSKKYGEADLKERNVNLLFFGNFHQIPYQQYDSAMKEMMDDYDYLYTNLIKDQYYLGQSLFRKFKLLRTAYNIFMFGFVLAAVVFVFSYFMNA</sequence>
<organism evidence="11 12">
    <name type="scientific">Gaoshiqia sediminis</name>
    <dbReference type="NCBI Taxonomy" id="2986998"/>
    <lineage>
        <taxon>Bacteria</taxon>
        <taxon>Pseudomonadati</taxon>
        <taxon>Bacteroidota</taxon>
        <taxon>Bacteroidia</taxon>
        <taxon>Marinilabiliales</taxon>
        <taxon>Prolixibacteraceae</taxon>
        <taxon>Gaoshiqia</taxon>
    </lineage>
</organism>
<keyword evidence="2" id="KW-1003">Cell membrane</keyword>
<dbReference type="AlphaFoldDB" id="A0AA41Y719"/>
<evidence type="ECO:0000256" key="1">
    <source>
        <dbReference type="ARBA" id="ARBA00004236"/>
    </source>
</evidence>
<dbReference type="EMBL" id="JAPAAF010000043">
    <property type="protein sequence ID" value="MCW0484604.1"/>
    <property type="molecule type" value="Genomic_DNA"/>
</dbReference>
<evidence type="ECO:0000256" key="8">
    <source>
        <dbReference type="SAM" id="Phobius"/>
    </source>
</evidence>
<evidence type="ECO:0000256" key="4">
    <source>
        <dbReference type="ARBA" id="ARBA00022741"/>
    </source>
</evidence>
<comment type="subcellular location">
    <subcellularLocation>
        <location evidence="1">Cell membrane</location>
    </subcellularLocation>
</comment>
<evidence type="ECO:0000256" key="3">
    <source>
        <dbReference type="ARBA" id="ARBA00022692"/>
    </source>
</evidence>
<keyword evidence="5 8" id="KW-1133">Transmembrane helix</keyword>
<dbReference type="InterPro" id="IPR006674">
    <property type="entry name" value="HD_domain"/>
</dbReference>
<evidence type="ECO:0000256" key="7">
    <source>
        <dbReference type="ARBA" id="ARBA00023136"/>
    </source>
</evidence>
<dbReference type="GO" id="GO:0051607">
    <property type="term" value="P:defense response to virus"/>
    <property type="evidence" value="ECO:0007669"/>
    <property type="project" value="UniProtKB-KW"/>
</dbReference>
<keyword evidence="3 8" id="KW-0812">Transmembrane</keyword>
<evidence type="ECO:0000259" key="10">
    <source>
        <dbReference type="Pfam" id="PF18967"/>
    </source>
</evidence>
<evidence type="ECO:0000256" key="5">
    <source>
        <dbReference type="ARBA" id="ARBA00022989"/>
    </source>
</evidence>
<dbReference type="Pfam" id="PF01966">
    <property type="entry name" value="HD"/>
    <property type="match status" value="1"/>
</dbReference>
<feature type="transmembrane region" description="Helical" evidence="8">
    <location>
        <begin position="238"/>
        <end position="255"/>
    </location>
</feature>
<keyword evidence="4" id="KW-0547">Nucleotide-binding</keyword>
<evidence type="ECO:0000256" key="2">
    <source>
        <dbReference type="ARBA" id="ARBA00022475"/>
    </source>
</evidence>
<reference evidence="11" key="1">
    <citation type="submission" date="2022-10" db="EMBL/GenBank/DDBJ databases">
        <title>Gaoshiqiia sediminis gen. nov., sp. nov., isolated from coastal sediment.</title>
        <authorList>
            <person name="Yu W.X."/>
            <person name="Mu D.S."/>
            <person name="Du J.Z."/>
            <person name="Liang Y.Q."/>
        </authorList>
    </citation>
    <scope>NUCLEOTIDE SEQUENCE</scope>
    <source>
        <strain evidence="11">A06</strain>
    </source>
</reference>
<feature type="transmembrane region" description="Helical" evidence="8">
    <location>
        <begin position="267"/>
        <end position="286"/>
    </location>
</feature>
<evidence type="ECO:0000313" key="11">
    <source>
        <dbReference type="EMBL" id="MCW0484604.1"/>
    </source>
</evidence>
<dbReference type="InterPro" id="IPR003607">
    <property type="entry name" value="HD/PDEase_dom"/>
</dbReference>
<keyword evidence="7 8" id="KW-0472">Membrane</keyword>
<feature type="transmembrane region" description="Helical" evidence="8">
    <location>
        <begin position="362"/>
        <end position="383"/>
    </location>
</feature>
<dbReference type="CDD" id="cd00077">
    <property type="entry name" value="HDc"/>
    <property type="match status" value="1"/>
</dbReference>
<dbReference type="Pfam" id="PF18967">
    <property type="entry name" value="PycTM"/>
    <property type="match status" value="1"/>
</dbReference>
<proteinExistence type="predicted"/>
<evidence type="ECO:0000313" key="12">
    <source>
        <dbReference type="Proteomes" id="UP001163821"/>
    </source>
</evidence>
<feature type="domain" description="Pycsar effector protein" evidence="10">
    <location>
        <begin position="220"/>
        <end position="379"/>
    </location>
</feature>
<comment type="caution">
    <text evidence="11">The sequence shown here is derived from an EMBL/GenBank/DDBJ whole genome shotgun (WGS) entry which is preliminary data.</text>
</comment>
<feature type="domain" description="HD" evidence="9">
    <location>
        <begin position="28"/>
        <end position="123"/>
    </location>
</feature>
<evidence type="ECO:0000256" key="6">
    <source>
        <dbReference type="ARBA" id="ARBA00023118"/>
    </source>
</evidence>
<protein>
    <submittedName>
        <fullName evidence="11">DUF5706 domain-containing protein</fullName>
    </submittedName>
</protein>
<name>A0AA41Y719_9BACT</name>
<dbReference type="Proteomes" id="UP001163821">
    <property type="component" value="Unassembled WGS sequence"/>
</dbReference>
<evidence type="ECO:0000259" key="9">
    <source>
        <dbReference type="Pfam" id="PF01966"/>
    </source>
</evidence>
<keyword evidence="6" id="KW-0051">Antiviral defense</keyword>
<accession>A0AA41Y719</accession>
<dbReference type="Gene3D" id="1.10.3210.10">
    <property type="entry name" value="Hypothetical protein af1432"/>
    <property type="match status" value="1"/>
</dbReference>
<dbReference type="InterPro" id="IPR043760">
    <property type="entry name" value="PycTM_dom"/>
</dbReference>
<gene>
    <name evidence="11" type="ORF">N2K84_17835</name>
</gene>
<dbReference type="GO" id="GO:0000166">
    <property type="term" value="F:nucleotide binding"/>
    <property type="evidence" value="ECO:0007669"/>
    <property type="project" value="UniProtKB-KW"/>
</dbReference>
<dbReference type="GO" id="GO:0005886">
    <property type="term" value="C:plasma membrane"/>
    <property type="evidence" value="ECO:0007669"/>
    <property type="project" value="UniProtKB-SubCell"/>
</dbReference>